<feature type="transmembrane region" description="Helical" evidence="6">
    <location>
        <begin position="252"/>
        <end position="272"/>
    </location>
</feature>
<reference evidence="8 9" key="1">
    <citation type="journal article" date="2016" name="Mol. Biol. Evol.">
        <title>Comparative Genomics of Early-Diverging Mushroom-Forming Fungi Provides Insights into the Origins of Lignocellulose Decay Capabilities.</title>
        <authorList>
            <person name="Nagy L.G."/>
            <person name="Riley R."/>
            <person name="Tritt A."/>
            <person name="Adam C."/>
            <person name="Daum C."/>
            <person name="Floudas D."/>
            <person name="Sun H."/>
            <person name="Yadav J.S."/>
            <person name="Pangilinan J."/>
            <person name="Larsson K.H."/>
            <person name="Matsuura K."/>
            <person name="Barry K."/>
            <person name="Labutti K."/>
            <person name="Kuo R."/>
            <person name="Ohm R.A."/>
            <person name="Bhattacharya S.S."/>
            <person name="Shirouzu T."/>
            <person name="Yoshinaga Y."/>
            <person name="Martin F.M."/>
            <person name="Grigoriev I.V."/>
            <person name="Hibbett D.S."/>
        </authorList>
    </citation>
    <scope>NUCLEOTIDE SEQUENCE [LARGE SCALE GENOMIC DNA]</scope>
    <source>
        <strain evidence="8 9">HHB10207 ss-3</strain>
    </source>
</reference>
<protein>
    <submittedName>
        <fullName evidence="8">MFS general substrate transporter</fullName>
    </submittedName>
</protein>
<gene>
    <name evidence="8" type="ORF">SISSUDRAFT_1029957</name>
</gene>
<dbReference type="Gene3D" id="1.20.1250.20">
    <property type="entry name" value="MFS general substrate transporter like domains"/>
    <property type="match status" value="1"/>
</dbReference>
<dbReference type="CDD" id="cd17323">
    <property type="entry name" value="MFS_Tpo1_MDR_like"/>
    <property type="match status" value="1"/>
</dbReference>
<dbReference type="GO" id="GO:0022857">
    <property type="term" value="F:transmembrane transporter activity"/>
    <property type="evidence" value="ECO:0007669"/>
    <property type="project" value="InterPro"/>
</dbReference>
<evidence type="ECO:0000256" key="5">
    <source>
        <dbReference type="SAM" id="MobiDB-lite"/>
    </source>
</evidence>
<feature type="transmembrane region" description="Helical" evidence="6">
    <location>
        <begin position="195"/>
        <end position="214"/>
    </location>
</feature>
<dbReference type="OrthoDB" id="6770063at2759"/>
<keyword evidence="3 6" id="KW-1133">Transmembrane helix</keyword>
<evidence type="ECO:0000256" key="2">
    <source>
        <dbReference type="ARBA" id="ARBA00022692"/>
    </source>
</evidence>
<dbReference type="PROSITE" id="PS50850">
    <property type="entry name" value="MFS"/>
    <property type="match status" value="1"/>
</dbReference>
<feature type="region of interest" description="Disordered" evidence="5">
    <location>
        <begin position="1"/>
        <end position="53"/>
    </location>
</feature>
<dbReference type="GO" id="GO:0005886">
    <property type="term" value="C:plasma membrane"/>
    <property type="evidence" value="ECO:0007669"/>
    <property type="project" value="TreeGrafter"/>
</dbReference>
<feature type="transmembrane region" description="Helical" evidence="6">
    <location>
        <begin position="320"/>
        <end position="346"/>
    </location>
</feature>
<feature type="transmembrane region" description="Helical" evidence="6">
    <location>
        <begin position="155"/>
        <end position="175"/>
    </location>
</feature>
<dbReference type="Pfam" id="PF07690">
    <property type="entry name" value="MFS_1"/>
    <property type="match status" value="1"/>
</dbReference>
<keyword evidence="9" id="KW-1185">Reference proteome</keyword>
<dbReference type="InterPro" id="IPR020846">
    <property type="entry name" value="MFS_dom"/>
</dbReference>
<dbReference type="PANTHER" id="PTHR23502">
    <property type="entry name" value="MAJOR FACILITATOR SUPERFAMILY"/>
    <property type="match status" value="1"/>
</dbReference>
<feature type="transmembrane region" description="Helical" evidence="6">
    <location>
        <begin position="432"/>
        <end position="453"/>
    </location>
</feature>
<feature type="transmembrane region" description="Helical" evidence="6">
    <location>
        <begin position="366"/>
        <end position="386"/>
    </location>
</feature>
<feature type="transmembrane region" description="Helical" evidence="6">
    <location>
        <begin position="86"/>
        <end position="103"/>
    </location>
</feature>
<dbReference type="InterPro" id="IPR036259">
    <property type="entry name" value="MFS_trans_sf"/>
</dbReference>
<feature type="transmembrane region" description="Helical" evidence="6">
    <location>
        <begin position="221"/>
        <end position="240"/>
    </location>
</feature>
<name>A0A166HTL0_9AGAM</name>
<evidence type="ECO:0000259" key="7">
    <source>
        <dbReference type="PROSITE" id="PS50850"/>
    </source>
</evidence>
<keyword evidence="4 6" id="KW-0472">Membrane</keyword>
<dbReference type="InterPro" id="IPR011701">
    <property type="entry name" value="MFS"/>
</dbReference>
<evidence type="ECO:0000256" key="4">
    <source>
        <dbReference type="ARBA" id="ARBA00023136"/>
    </source>
</evidence>
<dbReference type="PANTHER" id="PTHR23502:SF60">
    <property type="entry name" value="MAJOR FACILITATOR SUPERFAMILY (MFS) PROFILE DOMAIN-CONTAINING PROTEIN-RELATED"/>
    <property type="match status" value="1"/>
</dbReference>
<organism evidence="8 9">
    <name type="scientific">Sistotremastrum suecicum HHB10207 ss-3</name>
    <dbReference type="NCBI Taxonomy" id="1314776"/>
    <lineage>
        <taxon>Eukaryota</taxon>
        <taxon>Fungi</taxon>
        <taxon>Dikarya</taxon>
        <taxon>Basidiomycota</taxon>
        <taxon>Agaricomycotina</taxon>
        <taxon>Agaricomycetes</taxon>
        <taxon>Sistotremastrales</taxon>
        <taxon>Sistotremastraceae</taxon>
        <taxon>Sistotremastrum</taxon>
    </lineage>
</organism>
<evidence type="ECO:0000256" key="6">
    <source>
        <dbReference type="SAM" id="Phobius"/>
    </source>
</evidence>
<evidence type="ECO:0000313" key="8">
    <source>
        <dbReference type="EMBL" id="KZT43069.1"/>
    </source>
</evidence>
<feature type="transmembrane region" description="Helical" evidence="6">
    <location>
        <begin position="407"/>
        <end position="426"/>
    </location>
</feature>
<feature type="transmembrane region" description="Helical" evidence="6">
    <location>
        <begin position="123"/>
        <end position="143"/>
    </location>
</feature>
<evidence type="ECO:0000256" key="3">
    <source>
        <dbReference type="ARBA" id="ARBA00022989"/>
    </source>
</evidence>
<feature type="compositionally biased region" description="Basic and acidic residues" evidence="5">
    <location>
        <begin position="21"/>
        <end position="37"/>
    </location>
</feature>
<proteinExistence type="predicted"/>
<feature type="transmembrane region" description="Helical" evidence="6">
    <location>
        <begin position="465"/>
        <end position="487"/>
    </location>
</feature>
<feature type="transmembrane region" description="Helical" evidence="6">
    <location>
        <begin position="499"/>
        <end position="521"/>
    </location>
</feature>
<evidence type="ECO:0000313" key="9">
    <source>
        <dbReference type="Proteomes" id="UP000076798"/>
    </source>
</evidence>
<accession>A0A166HTL0</accession>
<dbReference type="Proteomes" id="UP000076798">
    <property type="component" value="Unassembled WGS sequence"/>
</dbReference>
<dbReference type="EMBL" id="KV428009">
    <property type="protein sequence ID" value="KZT43069.1"/>
    <property type="molecule type" value="Genomic_DNA"/>
</dbReference>
<feature type="domain" description="Major facilitator superfamily (MFS) profile" evidence="7">
    <location>
        <begin position="88"/>
        <end position="523"/>
    </location>
</feature>
<sequence length="534" mass="57859">MLADSPKRRSSVSSADATLAGRDDAPRTTERLDRDSNKSSQTADPKLEESAIPEDKITEAIERALDIDQWNENPRNPRNWSPARKWSSLAVVSLYTFVSPLASSMLAPGLPEIADKYGMTNSTLIALTLTVFLLAYAVGPLLLSPLSEIYGRQWVLHGSNLFFLAFNLGCAFATSGSMLTGFRFLDVLLKPSRSAGLGASAPIAIGGGVVGDIFSERDRAAAMAIFSMGPLIGPVIGPIAGGFVSETVGVKWVFIIITCVAGIASALGIPILKESYAPILRVKYAVRDGHDKEKAMNIVSPNGTLSKGQILWTNLSRPMVLLFQSFILFILSLYMAIQYGFLYLLFTAYPTIFPSLYGWSAGIDGMAYIGIGVGFLTSTIIGATLSNTLYLKMVEKNNGVGKPEFRIPSMFVGSALVPIGLFWFGWSAEAKIHWIMPIIGGGIFACGMMFTYLPIQLYLVDAFTYAASAMGAAAVLRSLFGFFFPLFGQQMFDRLGYGGAFSLLAGISLLIGVPFPIWVFYYGERVRAKSPLNR</sequence>
<evidence type="ECO:0000256" key="1">
    <source>
        <dbReference type="ARBA" id="ARBA00004141"/>
    </source>
</evidence>
<keyword evidence="2 6" id="KW-0812">Transmembrane</keyword>
<dbReference type="STRING" id="1314776.A0A166HTL0"/>
<dbReference type="SUPFAM" id="SSF103473">
    <property type="entry name" value="MFS general substrate transporter"/>
    <property type="match status" value="1"/>
</dbReference>
<dbReference type="FunFam" id="1.20.1250.20:FF:000011">
    <property type="entry name" value="MFS multidrug transporter, putative"/>
    <property type="match status" value="1"/>
</dbReference>
<dbReference type="AlphaFoldDB" id="A0A166HTL0"/>
<comment type="subcellular location">
    <subcellularLocation>
        <location evidence="1">Membrane</location>
        <topology evidence="1">Multi-pass membrane protein</topology>
    </subcellularLocation>
</comment>